<dbReference type="EMBL" id="UOGE01000045">
    <property type="protein sequence ID" value="VAX19382.1"/>
    <property type="molecule type" value="Genomic_DNA"/>
</dbReference>
<protein>
    <submittedName>
        <fullName evidence="7">Thioredoxin reductase</fullName>
        <ecNumber evidence="7">1.8.1.9</ecNumber>
    </submittedName>
</protein>
<dbReference type="GO" id="GO:0004791">
    <property type="term" value="F:thioredoxin-disulfide reductase (NADPH) activity"/>
    <property type="evidence" value="ECO:0007669"/>
    <property type="project" value="UniProtKB-EC"/>
</dbReference>
<dbReference type="PANTHER" id="PTHR48105">
    <property type="entry name" value="THIOREDOXIN REDUCTASE 1-RELATED-RELATED"/>
    <property type="match status" value="1"/>
</dbReference>
<evidence type="ECO:0000256" key="1">
    <source>
        <dbReference type="ARBA" id="ARBA00022630"/>
    </source>
</evidence>
<dbReference type="NCBIfam" id="TIGR01292">
    <property type="entry name" value="TRX_reduct"/>
    <property type="match status" value="1"/>
</dbReference>
<evidence type="ECO:0000256" key="2">
    <source>
        <dbReference type="ARBA" id="ARBA00022827"/>
    </source>
</evidence>
<dbReference type="InterPro" id="IPR008255">
    <property type="entry name" value="Pyr_nucl-diS_OxRdtase_2_AS"/>
</dbReference>
<dbReference type="Pfam" id="PF07992">
    <property type="entry name" value="Pyr_redox_2"/>
    <property type="match status" value="1"/>
</dbReference>
<dbReference type="InterPro" id="IPR050097">
    <property type="entry name" value="Ferredoxin-NADP_redctase_2"/>
</dbReference>
<dbReference type="InterPro" id="IPR036188">
    <property type="entry name" value="FAD/NAD-bd_sf"/>
</dbReference>
<dbReference type="PRINTS" id="PR00469">
    <property type="entry name" value="PNDRDTASEII"/>
</dbReference>
<gene>
    <name evidence="7" type="ORF">MNBD_NITROSPINAE02-1668</name>
</gene>
<dbReference type="PROSITE" id="PS00573">
    <property type="entry name" value="PYRIDINE_REDOX_2"/>
    <property type="match status" value="1"/>
</dbReference>
<feature type="domain" description="FAD/NAD(P)-binding" evidence="6">
    <location>
        <begin position="2"/>
        <end position="286"/>
    </location>
</feature>
<sequence length="309" mass="33239">MYDCVIIGGGPGGITAAIYAIRAGMKTVIIEKLGVGGQIALSDIIENYPGFPSVSGPELMKHFEDHANNVGAEFKYGEVKKIESQGDKKIIEMSGENIETKSVIVCSGASPKKLGFKGEDEFIGRGISTCGTCDGPFYKNKEIAVIGGGDTAVKESIFLSKIASRVYHVHRRERFRAEKILTDRISKKENIEFMWKHVAEEALGDSSGVTGLRIRGVDGGEAKDLKVDGIFVFVGIIPSAGFIDCDKDEQGFIKVNHEMETSVEGIFAAGDCRVTPLRQVATAVGDAAIAAFKAQEYVSELEGRAYGKS</sequence>
<keyword evidence="5" id="KW-0676">Redox-active center</keyword>
<keyword evidence="4" id="KW-1015">Disulfide bond</keyword>
<dbReference type="InterPro" id="IPR005982">
    <property type="entry name" value="Thioredox_Rdtase"/>
</dbReference>
<accession>A0A3B1BU72</accession>
<dbReference type="PRINTS" id="PR00368">
    <property type="entry name" value="FADPNR"/>
</dbReference>
<dbReference type="AlphaFoldDB" id="A0A3B1BU72"/>
<keyword evidence="3 7" id="KW-0560">Oxidoreductase</keyword>
<dbReference type="EC" id="1.8.1.9" evidence="7"/>
<keyword evidence="1" id="KW-0285">Flavoprotein</keyword>
<dbReference type="GO" id="GO:0005737">
    <property type="term" value="C:cytoplasm"/>
    <property type="evidence" value="ECO:0007669"/>
    <property type="project" value="InterPro"/>
</dbReference>
<dbReference type="GO" id="GO:0019430">
    <property type="term" value="P:removal of superoxide radicals"/>
    <property type="evidence" value="ECO:0007669"/>
    <property type="project" value="InterPro"/>
</dbReference>
<organism evidence="7">
    <name type="scientific">hydrothermal vent metagenome</name>
    <dbReference type="NCBI Taxonomy" id="652676"/>
    <lineage>
        <taxon>unclassified sequences</taxon>
        <taxon>metagenomes</taxon>
        <taxon>ecological metagenomes</taxon>
    </lineage>
</organism>
<evidence type="ECO:0000256" key="5">
    <source>
        <dbReference type="ARBA" id="ARBA00023284"/>
    </source>
</evidence>
<dbReference type="SUPFAM" id="SSF51905">
    <property type="entry name" value="FAD/NAD(P)-binding domain"/>
    <property type="match status" value="1"/>
</dbReference>
<evidence type="ECO:0000256" key="4">
    <source>
        <dbReference type="ARBA" id="ARBA00023157"/>
    </source>
</evidence>
<keyword evidence="2" id="KW-0274">FAD</keyword>
<name>A0A3B1BU72_9ZZZZ</name>
<reference evidence="7" key="1">
    <citation type="submission" date="2018-06" db="EMBL/GenBank/DDBJ databases">
        <authorList>
            <person name="Zhirakovskaya E."/>
        </authorList>
    </citation>
    <scope>NUCLEOTIDE SEQUENCE</scope>
</reference>
<proteinExistence type="predicted"/>
<dbReference type="Gene3D" id="3.50.50.60">
    <property type="entry name" value="FAD/NAD(P)-binding domain"/>
    <property type="match status" value="2"/>
</dbReference>
<dbReference type="InterPro" id="IPR023753">
    <property type="entry name" value="FAD/NAD-binding_dom"/>
</dbReference>
<evidence type="ECO:0000259" key="6">
    <source>
        <dbReference type="Pfam" id="PF07992"/>
    </source>
</evidence>
<evidence type="ECO:0000313" key="7">
    <source>
        <dbReference type="EMBL" id="VAX19382.1"/>
    </source>
</evidence>
<evidence type="ECO:0000256" key="3">
    <source>
        <dbReference type="ARBA" id="ARBA00023002"/>
    </source>
</evidence>